<comment type="caution">
    <text evidence="1">The sequence shown here is derived from an EMBL/GenBank/DDBJ whole genome shotgun (WGS) entry which is preliminary data.</text>
</comment>
<dbReference type="Proteomes" id="UP001592582">
    <property type="component" value="Unassembled WGS sequence"/>
</dbReference>
<keyword evidence="2" id="KW-1185">Reference proteome</keyword>
<dbReference type="EMBL" id="JBHEZX010000006">
    <property type="protein sequence ID" value="MFC1410965.1"/>
    <property type="molecule type" value="Genomic_DNA"/>
</dbReference>
<name>A0ABV6VB62_9ACTN</name>
<protein>
    <submittedName>
        <fullName evidence="1">Uncharacterized protein</fullName>
    </submittedName>
</protein>
<evidence type="ECO:0000313" key="2">
    <source>
        <dbReference type="Proteomes" id="UP001592582"/>
    </source>
</evidence>
<organism evidence="1 2">
    <name type="scientific">Streptacidiphilus alkalitolerans</name>
    <dbReference type="NCBI Taxonomy" id="3342712"/>
    <lineage>
        <taxon>Bacteria</taxon>
        <taxon>Bacillati</taxon>
        <taxon>Actinomycetota</taxon>
        <taxon>Actinomycetes</taxon>
        <taxon>Kitasatosporales</taxon>
        <taxon>Streptomycetaceae</taxon>
        <taxon>Streptacidiphilus</taxon>
    </lineage>
</organism>
<proteinExistence type="predicted"/>
<reference evidence="1 2" key="1">
    <citation type="submission" date="2024-09" db="EMBL/GenBank/DDBJ databases">
        <authorList>
            <person name="Lee S.D."/>
        </authorList>
    </citation>
    <scope>NUCLEOTIDE SEQUENCE [LARGE SCALE GENOMIC DNA]</scope>
    <source>
        <strain evidence="1 2">N1-1</strain>
    </source>
</reference>
<gene>
    <name evidence="1" type="ORF">ACEZDG_17025</name>
</gene>
<sequence>MYPQPAEQPTVPAVHFTPDGHPYYAPAPAAPLVTYQPTPAPLPVYQPAYLATAPHAVQQQPAGYSAARDPWVARLFAGGIGIGAAGVGVGFLLQALTAATAGLAALAAVLALVWLLSHSSGGGRGSVNVRVSNRNR</sequence>
<accession>A0ABV6VB62</accession>
<evidence type="ECO:0000313" key="1">
    <source>
        <dbReference type="EMBL" id="MFC1410965.1"/>
    </source>
</evidence>